<evidence type="ECO:0000313" key="3">
    <source>
        <dbReference type="EMBL" id="CAE2230499.1"/>
    </source>
</evidence>
<dbReference type="InterPro" id="IPR011992">
    <property type="entry name" value="EF-hand-dom_pair"/>
</dbReference>
<keyword evidence="1" id="KW-0106">Calcium</keyword>
<accession>A0A6V4G4I0</accession>
<dbReference type="SMART" id="SM00054">
    <property type="entry name" value="EFh"/>
    <property type="match status" value="2"/>
</dbReference>
<dbReference type="InterPro" id="IPR002048">
    <property type="entry name" value="EF_hand_dom"/>
</dbReference>
<dbReference type="AlphaFoldDB" id="A0A6V4G4I0"/>
<feature type="domain" description="EF-hand" evidence="2">
    <location>
        <begin position="15"/>
        <end position="50"/>
    </location>
</feature>
<dbReference type="Gene3D" id="1.10.238.10">
    <property type="entry name" value="EF-hand"/>
    <property type="match status" value="1"/>
</dbReference>
<dbReference type="PROSITE" id="PS50222">
    <property type="entry name" value="EF_HAND_2"/>
    <property type="match status" value="2"/>
</dbReference>
<dbReference type="InterPro" id="IPR018247">
    <property type="entry name" value="EF_Hand_1_Ca_BS"/>
</dbReference>
<dbReference type="Pfam" id="PF13499">
    <property type="entry name" value="EF-hand_7"/>
    <property type="match status" value="1"/>
</dbReference>
<proteinExistence type="predicted"/>
<protein>
    <recommendedName>
        <fullName evidence="2">EF-hand domain-containing protein</fullName>
    </recommendedName>
</protein>
<evidence type="ECO:0000259" key="2">
    <source>
        <dbReference type="PROSITE" id="PS50222"/>
    </source>
</evidence>
<sequence length="115" mass="12320">MASRPMSARRGSLSTGSSEFRKIFDGADEDRDGMLNVAEFVLALNSMPEGSALSDDEALEAFLEVDTDDDGFVTWAEFKAAFEEDDDDGQPVLLTNQAEAAAANAALFDSDDDDA</sequence>
<reference evidence="3" key="1">
    <citation type="submission" date="2021-01" db="EMBL/GenBank/DDBJ databases">
        <authorList>
            <person name="Corre E."/>
            <person name="Pelletier E."/>
            <person name="Niang G."/>
            <person name="Scheremetjew M."/>
            <person name="Finn R."/>
            <person name="Kale V."/>
            <person name="Holt S."/>
            <person name="Cochrane G."/>
            <person name="Meng A."/>
            <person name="Brown T."/>
            <person name="Cohen L."/>
        </authorList>
    </citation>
    <scope>NUCLEOTIDE SEQUENCE</scope>
    <source>
        <strain evidence="3">UIO037</strain>
    </source>
</reference>
<organism evidence="3">
    <name type="scientific">Prymnesium polylepis</name>
    <dbReference type="NCBI Taxonomy" id="72548"/>
    <lineage>
        <taxon>Eukaryota</taxon>
        <taxon>Haptista</taxon>
        <taxon>Haptophyta</taxon>
        <taxon>Prymnesiophyceae</taxon>
        <taxon>Prymnesiales</taxon>
        <taxon>Prymnesiaceae</taxon>
        <taxon>Prymnesium</taxon>
    </lineage>
</organism>
<gene>
    <name evidence="3" type="ORF">CPOL0286_LOCUS11200</name>
</gene>
<evidence type="ECO:0000256" key="1">
    <source>
        <dbReference type="ARBA" id="ARBA00022837"/>
    </source>
</evidence>
<feature type="domain" description="EF-hand" evidence="2">
    <location>
        <begin position="53"/>
        <end position="88"/>
    </location>
</feature>
<dbReference type="GO" id="GO:0005509">
    <property type="term" value="F:calcium ion binding"/>
    <property type="evidence" value="ECO:0007669"/>
    <property type="project" value="InterPro"/>
</dbReference>
<dbReference type="PROSITE" id="PS00018">
    <property type="entry name" value="EF_HAND_1"/>
    <property type="match status" value="2"/>
</dbReference>
<dbReference type="SUPFAM" id="SSF47473">
    <property type="entry name" value="EF-hand"/>
    <property type="match status" value="1"/>
</dbReference>
<dbReference type="EMBL" id="HBKO01024666">
    <property type="protein sequence ID" value="CAE2230499.1"/>
    <property type="molecule type" value="Transcribed_RNA"/>
</dbReference>
<name>A0A6V4G4I0_9EUKA</name>
<dbReference type="CDD" id="cd00051">
    <property type="entry name" value="EFh"/>
    <property type="match status" value="1"/>
</dbReference>